<protein>
    <submittedName>
        <fullName evidence="2">Glycosyltransferase family 2 protein</fullName>
    </submittedName>
</protein>
<dbReference type="RefSeq" id="WP_148368050.1">
    <property type="nucleotide sequence ID" value="NZ_VSKM01000001.1"/>
</dbReference>
<dbReference type="EMBL" id="VSKM01000001">
    <property type="protein sequence ID" value="TYB80158.1"/>
    <property type="molecule type" value="Genomic_DNA"/>
</dbReference>
<dbReference type="Proteomes" id="UP000323324">
    <property type="component" value="Unassembled WGS sequence"/>
</dbReference>
<dbReference type="GO" id="GO:0016740">
    <property type="term" value="F:transferase activity"/>
    <property type="evidence" value="ECO:0007669"/>
    <property type="project" value="UniProtKB-KW"/>
</dbReference>
<dbReference type="InterPro" id="IPR050256">
    <property type="entry name" value="Glycosyltransferase_2"/>
</dbReference>
<organism evidence="2 3">
    <name type="scientific">Bizionia saleffrena</name>
    <dbReference type="NCBI Taxonomy" id="291189"/>
    <lineage>
        <taxon>Bacteria</taxon>
        <taxon>Pseudomonadati</taxon>
        <taxon>Bacteroidota</taxon>
        <taxon>Flavobacteriia</taxon>
        <taxon>Flavobacteriales</taxon>
        <taxon>Flavobacteriaceae</taxon>
        <taxon>Bizionia</taxon>
    </lineage>
</organism>
<reference evidence="2 3" key="1">
    <citation type="submission" date="2019-08" db="EMBL/GenBank/DDBJ databases">
        <title>Genomes of Antarctic Bizionia species.</title>
        <authorList>
            <person name="Bowman J.P."/>
        </authorList>
    </citation>
    <scope>NUCLEOTIDE SEQUENCE [LARGE SCALE GENOMIC DNA]</scope>
    <source>
        <strain evidence="2 3">HFD</strain>
    </source>
</reference>
<evidence type="ECO:0000259" key="1">
    <source>
        <dbReference type="Pfam" id="PF00535"/>
    </source>
</evidence>
<name>A0A8H2LHE4_9FLAO</name>
<keyword evidence="2" id="KW-0808">Transferase</keyword>
<keyword evidence="3" id="KW-1185">Reference proteome</keyword>
<dbReference type="PANTHER" id="PTHR48090:SF7">
    <property type="entry name" value="RFBJ PROTEIN"/>
    <property type="match status" value="1"/>
</dbReference>
<evidence type="ECO:0000313" key="2">
    <source>
        <dbReference type="EMBL" id="TYB80158.1"/>
    </source>
</evidence>
<dbReference type="InterPro" id="IPR001173">
    <property type="entry name" value="Glyco_trans_2-like"/>
</dbReference>
<dbReference type="Pfam" id="PF00535">
    <property type="entry name" value="Glycos_transf_2"/>
    <property type="match status" value="1"/>
</dbReference>
<accession>A0A8H2LHE4</accession>
<dbReference type="SUPFAM" id="SSF53448">
    <property type="entry name" value="Nucleotide-diphospho-sugar transferases"/>
    <property type="match status" value="1"/>
</dbReference>
<dbReference type="Gene3D" id="3.90.550.10">
    <property type="entry name" value="Spore Coat Polysaccharide Biosynthesis Protein SpsA, Chain A"/>
    <property type="match status" value="1"/>
</dbReference>
<dbReference type="AlphaFoldDB" id="A0A8H2LHE4"/>
<proteinExistence type="predicted"/>
<evidence type="ECO:0000313" key="3">
    <source>
        <dbReference type="Proteomes" id="UP000323324"/>
    </source>
</evidence>
<gene>
    <name evidence="2" type="ORF">ES676_00375</name>
</gene>
<feature type="domain" description="Glycosyltransferase 2-like" evidence="1">
    <location>
        <begin position="9"/>
        <end position="176"/>
    </location>
</feature>
<comment type="caution">
    <text evidence="2">The sequence shown here is derived from an EMBL/GenBank/DDBJ whole genome shotgun (WGS) entry which is preliminary data.</text>
</comment>
<dbReference type="InterPro" id="IPR029044">
    <property type="entry name" value="Nucleotide-diphossugar_trans"/>
</dbReference>
<sequence>MTNPPKKISIIIPAYNEAKTIHLILDKVLGVSLLNDLEKEIVIVNDCSSDDTVTVVKAYIAAHPNTTITLCEQDKNYGKGAALHRGIKECSGDLIIIQDADLEYDPREYNILLEPVLEGFADVVYGSRFKGSRPHRILFFWHSLGNQFLTFLSNMMTNMNFTDMETCYKLFKAEHLKSLNLKEQRFGFEPEVTAKISRIPGIRAYEVGISYYGRTYAEGKKIGWKDGIRAIYCIIKYKIFK</sequence>
<dbReference type="PANTHER" id="PTHR48090">
    <property type="entry name" value="UNDECAPRENYL-PHOSPHATE 4-DEOXY-4-FORMAMIDO-L-ARABINOSE TRANSFERASE-RELATED"/>
    <property type="match status" value="1"/>
</dbReference>
<dbReference type="CDD" id="cd04179">
    <property type="entry name" value="DPM_DPG-synthase_like"/>
    <property type="match status" value="1"/>
</dbReference>